<reference evidence="2 3" key="1">
    <citation type="submission" date="2015-04" db="EMBL/GenBank/DDBJ databases">
        <title>The complete genome sequence of the hyperthermophilic, obligate iron-reducing archaeon Geoglobus ahangari strain 234T.</title>
        <authorList>
            <person name="Manzella M.P."/>
            <person name="Holmes D.E."/>
            <person name="Rocheleau J.M."/>
            <person name="Chung A."/>
            <person name="Reguera G."/>
            <person name="Kashefi K."/>
        </authorList>
    </citation>
    <scope>NUCLEOTIDE SEQUENCE [LARGE SCALE GENOMIC DNA]</scope>
    <source>
        <strain evidence="2 3">234</strain>
    </source>
</reference>
<dbReference type="PROSITE" id="PS51671">
    <property type="entry name" value="ACT"/>
    <property type="match status" value="1"/>
</dbReference>
<name>A0A0F7IHE9_9EURY</name>
<dbReference type="Pfam" id="PF19571">
    <property type="entry name" value="ACT_8"/>
    <property type="match status" value="1"/>
</dbReference>
<dbReference type="AlphaFoldDB" id="A0A0F7IHE9"/>
<dbReference type="CDD" id="cd04908">
    <property type="entry name" value="ACT_Bt0572_1"/>
    <property type="match status" value="1"/>
</dbReference>
<dbReference type="Gene3D" id="3.30.2130.10">
    <property type="entry name" value="VC0802-like"/>
    <property type="match status" value="1"/>
</dbReference>
<keyword evidence="3" id="KW-1185">Reference proteome</keyword>
<dbReference type="Proteomes" id="UP000034723">
    <property type="component" value="Chromosome"/>
</dbReference>
<evidence type="ECO:0000313" key="2">
    <source>
        <dbReference type="EMBL" id="AKG92112.1"/>
    </source>
</evidence>
<dbReference type="RefSeq" id="WP_048094572.1">
    <property type="nucleotide sequence ID" value="NZ_CP011267.1"/>
</dbReference>
<sequence>MKEERIIKQLSVFAENKPGRLASVTEKLYENDINIRAFTIAEAGDFGIIRMVVDKTDLAYKILKEAGFTVSITDVLAVEVSDEPGSLYSIAKALGNAGINIEYVYAFTSGKHKALIILRVDNIDEAIRVLENEGVLFKGKIE</sequence>
<dbReference type="KEGG" id="gah:GAH_00542"/>
<evidence type="ECO:0000313" key="3">
    <source>
        <dbReference type="Proteomes" id="UP000034723"/>
    </source>
</evidence>
<dbReference type="InParanoid" id="A0A0F7IHE9"/>
<dbReference type="EMBL" id="CP011267">
    <property type="protein sequence ID" value="AKG92112.1"/>
    <property type="molecule type" value="Genomic_DNA"/>
</dbReference>
<dbReference type="InterPro" id="IPR002912">
    <property type="entry name" value="ACT_dom"/>
</dbReference>
<organism evidence="2 3">
    <name type="scientific">Geoglobus ahangari</name>
    <dbReference type="NCBI Taxonomy" id="113653"/>
    <lineage>
        <taxon>Archaea</taxon>
        <taxon>Methanobacteriati</taxon>
        <taxon>Methanobacteriota</taxon>
        <taxon>Archaeoglobi</taxon>
        <taxon>Archaeoglobales</taxon>
        <taxon>Archaeoglobaceae</taxon>
        <taxon>Geoglobus</taxon>
    </lineage>
</organism>
<dbReference type="PANTHER" id="PTHR40099">
    <property type="entry name" value="ACETOLACTATE SYNTHASE, SMALL SUBUNIT"/>
    <property type="match status" value="1"/>
</dbReference>
<dbReference type="GeneID" id="24803124"/>
<feature type="domain" description="ACT" evidence="1">
    <location>
        <begin position="75"/>
        <end position="142"/>
    </location>
</feature>
<proteinExistence type="predicted"/>
<protein>
    <submittedName>
        <fullName evidence="2">ACT domain-containing protein</fullName>
    </submittedName>
</protein>
<dbReference type="PATRIC" id="fig|113653.22.peg.543"/>
<dbReference type="InterPro" id="IPR045865">
    <property type="entry name" value="ACT-like_dom_sf"/>
</dbReference>
<dbReference type="STRING" id="113653.GAH_00542"/>
<dbReference type="CDD" id="cd04882">
    <property type="entry name" value="ACT_Bt0572_2"/>
    <property type="match status" value="1"/>
</dbReference>
<dbReference type="SUPFAM" id="SSF55021">
    <property type="entry name" value="ACT-like"/>
    <property type="match status" value="2"/>
</dbReference>
<dbReference type="OrthoDB" id="53154at2157"/>
<dbReference type="PANTHER" id="PTHR40099:SF1">
    <property type="entry name" value="ACETOLACTATE SYNTHASE, SMALL SUBUNIT"/>
    <property type="match status" value="1"/>
</dbReference>
<dbReference type="InterPro" id="IPR045739">
    <property type="entry name" value="ACT_dom_pair"/>
</dbReference>
<evidence type="ECO:0000259" key="1">
    <source>
        <dbReference type="PROSITE" id="PS51671"/>
    </source>
</evidence>
<accession>A0A0F7IHE9</accession>
<gene>
    <name evidence="2" type="ORF">GAH_00542</name>
</gene>
<dbReference type="HOGENOM" id="CLU_136790_2_1_2"/>